<dbReference type="GO" id="GO:0005743">
    <property type="term" value="C:mitochondrial inner membrane"/>
    <property type="evidence" value="ECO:0000318"/>
    <property type="project" value="GO_Central"/>
</dbReference>
<comment type="subcellular location">
    <subcellularLocation>
        <location evidence="1 9">Mitochondrion membrane</location>
        <topology evidence="1 9">Multi-pass membrane protein</topology>
    </subcellularLocation>
</comment>
<name>B3S974_TRIAD</name>
<dbReference type="AlphaFoldDB" id="B3S974"/>
<keyword evidence="3" id="KW-0813">Transport</keyword>
<comment type="caution">
    <text evidence="9">Lacks conserved residue(s) required for the propagation of feature annotation.</text>
</comment>
<dbReference type="InParanoid" id="B3S974"/>
<gene>
    <name evidence="10" type="ORF">TRIADDRAFT_31398</name>
</gene>
<dbReference type="PANTHER" id="PTHR11153">
    <property type="entry name" value="SIDEROFLEXIN"/>
    <property type="match status" value="1"/>
</dbReference>
<evidence type="ECO:0000256" key="6">
    <source>
        <dbReference type="ARBA" id="ARBA00022989"/>
    </source>
</evidence>
<dbReference type="HOGENOM" id="CLU_039425_1_0_1"/>
<keyword evidence="4 9" id="KW-0812">Transmembrane</keyword>
<reference evidence="10 11" key="1">
    <citation type="journal article" date="2008" name="Nature">
        <title>The Trichoplax genome and the nature of placozoans.</title>
        <authorList>
            <person name="Srivastava M."/>
            <person name="Begovic E."/>
            <person name="Chapman J."/>
            <person name="Putnam N.H."/>
            <person name="Hellsten U."/>
            <person name="Kawashima T."/>
            <person name="Kuo A."/>
            <person name="Mitros T."/>
            <person name="Salamov A."/>
            <person name="Carpenter M.L."/>
            <person name="Signorovitch A.Y."/>
            <person name="Moreno M.A."/>
            <person name="Kamm K."/>
            <person name="Grimwood J."/>
            <person name="Schmutz J."/>
            <person name="Shapiro H."/>
            <person name="Grigoriev I.V."/>
            <person name="Buss L.W."/>
            <person name="Schierwater B."/>
            <person name="Dellaporta S.L."/>
            <person name="Rokhsar D.S."/>
        </authorList>
    </citation>
    <scope>NUCLEOTIDE SEQUENCE [LARGE SCALE GENOMIC DNA]</scope>
    <source>
        <strain evidence="10 11">Grell-BS-1999</strain>
    </source>
</reference>
<dbReference type="CTD" id="6757973"/>
<sequence>MSTNTDRIDIDKPRWDQNTFMGRFKRFFNVTNPMNGLHSDKELFQAKELVEAYRENREPPGTTLQQIRQAKTIYDSAFHPDSGDLMNVIGRMSFQVPGGMIITGCMLQWYRTMPAVVFWQWINQSFNALANYTNRNAKSPISTTQLGAAYVSATSAAVATALALNSLTKRARPVVARLVPFAAVAAANCVNIPLMRQRELLDGIIVTDQDGNNIGESKVAARKAISQVCVSRITMAAPGMTFLPFFMERFDKTPFMKRFPFLGAPIQTFFVGMFLIVMTPAACAIFPQKSSLQTDKLESQLQEIISKKYDNSIEKVYFNKGL</sequence>
<dbReference type="GO" id="GO:0015075">
    <property type="term" value="F:monoatomic ion transmembrane transporter activity"/>
    <property type="evidence" value="ECO:0007669"/>
    <property type="project" value="InterPro"/>
</dbReference>
<dbReference type="Pfam" id="PF03820">
    <property type="entry name" value="SFXNs"/>
    <property type="match status" value="1"/>
</dbReference>
<evidence type="ECO:0000313" key="11">
    <source>
        <dbReference type="Proteomes" id="UP000009022"/>
    </source>
</evidence>
<protein>
    <recommendedName>
        <fullName evidence="9">Sidoreflexin</fullName>
    </recommendedName>
</protein>
<evidence type="ECO:0000256" key="1">
    <source>
        <dbReference type="ARBA" id="ARBA00004225"/>
    </source>
</evidence>
<dbReference type="GO" id="GO:0022857">
    <property type="term" value="F:transmembrane transporter activity"/>
    <property type="evidence" value="ECO:0000318"/>
    <property type="project" value="GO_Central"/>
</dbReference>
<keyword evidence="5" id="KW-0029">Amino-acid transport</keyword>
<dbReference type="OMA" id="LQRYVPF"/>
<organism evidence="10 11">
    <name type="scientific">Trichoplax adhaerens</name>
    <name type="common">Trichoplax reptans</name>
    <dbReference type="NCBI Taxonomy" id="10228"/>
    <lineage>
        <taxon>Eukaryota</taxon>
        <taxon>Metazoa</taxon>
        <taxon>Placozoa</taxon>
        <taxon>Uniplacotomia</taxon>
        <taxon>Trichoplacea</taxon>
        <taxon>Trichoplacidae</taxon>
        <taxon>Trichoplax</taxon>
    </lineage>
</organism>
<dbReference type="NCBIfam" id="TIGR00798">
    <property type="entry name" value="mtc"/>
    <property type="match status" value="1"/>
</dbReference>
<comment type="similarity">
    <text evidence="2 9">Belongs to the sideroflexin family.</text>
</comment>
<dbReference type="PANTHER" id="PTHR11153:SF14">
    <property type="entry name" value="SIDEROFLEXIN-2"/>
    <property type="match status" value="1"/>
</dbReference>
<keyword evidence="7 9" id="KW-0496">Mitochondrion</keyword>
<dbReference type="eggNOG" id="KOG3767">
    <property type="taxonomic scope" value="Eukaryota"/>
</dbReference>
<feature type="transmembrane region" description="Helical" evidence="9">
    <location>
        <begin position="148"/>
        <end position="168"/>
    </location>
</feature>
<keyword evidence="11" id="KW-1185">Reference proteome</keyword>
<evidence type="ECO:0000256" key="3">
    <source>
        <dbReference type="ARBA" id="ARBA00022448"/>
    </source>
</evidence>
<keyword evidence="6 9" id="KW-1133">Transmembrane helix</keyword>
<dbReference type="KEGG" id="tad:TRIADDRAFT_31398"/>
<dbReference type="Proteomes" id="UP000009022">
    <property type="component" value="Unassembled WGS sequence"/>
</dbReference>
<evidence type="ECO:0000256" key="4">
    <source>
        <dbReference type="ARBA" id="ARBA00022692"/>
    </source>
</evidence>
<dbReference type="GO" id="GO:0140300">
    <property type="term" value="P:serine import into mitochondrion"/>
    <property type="evidence" value="ECO:0000318"/>
    <property type="project" value="GO_Central"/>
</dbReference>
<evidence type="ECO:0000313" key="10">
    <source>
        <dbReference type="EMBL" id="EDV20753.1"/>
    </source>
</evidence>
<dbReference type="GeneID" id="6757973"/>
<dbReference type="EMBL" id="DS985257">
    <property type="protein sequence ID" value="EDV20753.1"/>
    <property type="molecule type" value="Genomic_DNA"/>
</dbReference>
<dbReference type="InterPro" id="IPR004686">
    <property type="entry name" value="Mtc"/>
</dbReference>
<evidence type="ECO:0000256" key="9">
    <source>
        <dbReference type="RuleBase" id="RU362000"/>
    </source>
</evidence>
<dbReference type="OrthoDB" id="6608471at2759"/>
<proteinExistence type="inferred from homology"/>
<evidence type="ECO:0000256" key="8">
    <source>
        <dbReference type="ARBA" id="ARBA00023136"/>
    </source>
</evidence>
<keyword evidence="8 9" id="KW-0472">Membrane</keyword>
<dbReference type="PhylomeDB" id="B3S974"/>
<evidence type="ECO:0000256" key="7">
    <source>
        <dbReference type="ARBA" id="ARBA00023128"/>
    </source>
</evidence>
<evidence type="ECO:0000256" key="5">
    <source>
        <dbReference type="ARBA" id="ARBA00022970"/>
    </source>
</evidence>
<accession>B3S974</accession>
<feature type="transmembrane region" description="Helical" evidence="9">
    <location>
        <begin position="266"/>
        <end position="286"/>
    </location>
</feature>
<feature type="transmembrane region" description="Helical" evidence="9">
    <location>
        <begin position="224"/>
        <end position="246"/>
    </location>
</feature>
<evidence type="ECO:0000256" key="2">
    <source>
        <dbReference type="ARBA" id="ARBA00005974"/>
    </source>
</evidence>
<dbReference type="RefSeq" id="XP_002116694.1">
    <property type="nucleotide sequence ID" value="XM_002116658.1"/>
</dbReference>